<dbReference type="RefSeq" id="WP_134439717.1">
    <property type="nucleotide sequence ID" value="NZ_LXQC01000124.1"/>
</dbReference>
<comment type="subcellular location">
    <subcellularLocation>
        <location evidence="10">Cell membrane</location>
        <topology evidence="10">Peripheral membrane protein</topology>
    </subcellularLocation>
    <subcellularLocation>
        <location evidence="2">Membrane</location>
        <topology evidence="2">Peripheral membrane protein</topology>
    </subcellularLocation>
</comment>
<keyword evidence="7 10" id="KW-0472">Membrane</keyword>
<evidence type="ECO:0000256" key="7">
    <source>
        <dbReference type="ARBA" id="ARBA00023136"/>
    </source>
</evidence>
<organism evidence="11 12">
    <name type="scientific">Methylacidiphilum caldifontis</name>
    <dbReference type="NCBI Taxonomy" id="2795386"/>
    <lineage>
        <taxon>Bacteria</taxon>
        <taxon>Pseudomonadati</taxon>
        <taxon>Verrucomicrobiota</taxon>
        <taxon>Methylacidiphilae</taxon>
        <taxon>Methylacidiphilales</taxon>
        <taxon>Methylacidiphilaceae</taxon>
        <taxon>Methylacidiphilum (ex Ratnadevi et al. 2023)</taxon>
    </lineage>
</organism>
<keyword evidence="6 10" id="KW-0406">Ion transport</keyword>
<comment type="function">
    <text evidence="1 10">Produces ATP from ADP in the presence of a proton gradient across the membrane. The gamma chain is believed to be important in regulating ATPase activity and the flow of protons through the CF(0) complex.</text>
</comment>
<evidence type="ECO:0000256" key="6">
    <source>
        <dbReference type="ARBA" id="ARBA00023065"/>
    </source>
</evidence>
<evidence type="ECO:0000256" key="9">
    <source>
        <dbReference type="ARBA" id="ARBA00023310"/>
    </source>
</evidence>
<keyword evidence="4 10" id="KW-0813">Transport</keyword>
<dbReference type="Gene3D" id="3.40.1380.10">
    <property type="match status" value="1"/>
</dbReference>
<dbReference type="CDD" id="cd12151">
    <property type="entry name" value="F1-ATPase_gamma"/>
    <property type="match status" value="1"/>
</dbReference>
<proteinExistence type="inferred from homology"/>
<dbReference type="GO" id="GO:0005886">
    <property type="term" value="C:plasma membrane"/>
    <property type="evidence" value="ECO:0007669"/>
    <property type="project" value="UniProtKB-SubCell"/>
</dbReference>
<dbReference type="InterPro" id="IPR035968">
    <property type="entry name" value="ATP_synth_F1_ATPase_gsu"/>
</dbReference>
<dbReference type="HAMAP" id="MF_00815">
    <property type="entry name" value="ATP_synth_gamma_bact"/>
    <property type="match status" value="1"/>
</dbReference>
<protein>
    <recommendedName>
        <fullName evidence="10">ATP synthase gamma chain</fullName>
    </recommendedName>
    <alternativeName>
        <fullName evidence="10">ATP synthase F1 sector gamma subunit</fullName>
    </alternativeName>
    <alternativeName>
        <fullName evidence="10">F-ATPase gamma subunit</fullName>
    </alternativeName>
</protein>
<comment type="subunit">
    <text evidence="10">F-type ATPases have 2 components, CF(1) - the catalytic core - and CF(0) - the membrane proton channel. CF(1) has five subunits: alpha(3), beta(3), gamma(1), delta(1), epsilon(1). CF(0) has three main subunits: a, b and c.</text>
</comment>
<dbReference type="AlphaFoldDB" id="A0A4Y8PDC4"/>
<comment type="caution">
    <text evidence="11">The sequence shown here is derived from an EMBL/GenBank/DDBJ whole genome shotgun (WGS) entry which is preliminary data.</text>
</comment>
<evidence type="ECO:0000256" key="5">
    <source>
        <dbReference type="ARBA" id="ARBA00022781"/>
    </source>
</evidence>
<evidence type="ECO:0000313" key="12">
    <source>
        <dbReference type="Proteomes" id="UP000297713"/>
    </source>
</evidence>
<dbReference type="Pfam" id="PF00231">
    <property type="entry name" value="ATP-synt"/>
    <property type="match status" value="1"/>
</dbReference>
<comment type="similarity">
    <text evidence="3 10">Belongs to the ATPase gamma chain family.</text>
</comment>
<reference evidence="11 12" key="1">
    <citation type="submission" date="2016-05" db="EMBL/GenBank/DDBJ databases">
        <title>Diversity and Homogeneity among Thermoacidophilic Verrucomicrobia Methanotrophs Linked with Geographical Origin.</title>
        <authorList>
            <person name="Erikstad H.-A."/>
            <person name="Smestad N.B."/>
            <person name="Ceballos R.M."/>
            <person name="Birkeland N.-K."/>
        </authorList>
    </citation>
    <scope>NUCLEOTIDE SEQUENCE [LARGE SCALE GENOMIC DNA]</scope>
    <source>
        <strain evidence="11 12">Phi</strain>
    </source>
</reference>
<dbReference type="Proteomes" id="UP000297713">
    <property type="component" value="Unassembled WGS sequence"/>
</dbReference>
<dbReference type="GO" id="GO:0042777">
    <property type="term" value="P:proton motive force-driven plasma membrane ATP synthesis"/>
    <property type="evidence" value="ECO:0007669"/>
    <property type="project" value="UniProtKB-UniRule"/>
</dbReference>
<evidence type="ECO:0000256" key="1">
    <source>
        <dbReference type="ARBA" id="ARBA00003456"/>
    </source>
</evidence>
<dbReference type="NCBIfam" id="TIGR01146">
    <property type="entry name" value="ATPsyn_F1gamma"/>
    <property type="match status" value="1"/>
</dbReference>
<dbReference type="EMBL" id="LXQC01000124">
    <property type="protein sequence ID" value="TFE69534.1"/>
    <property type="molecule type" value="Genomic_DNA"/>
</dbReference>
<keyword evidence="8 10" id="KW-0139">CF(1)</keyword>
<sequence>MATTREIRRRIRSIKNTAQITKAMQMVAASKMRKAQQRAIEGRPYHSLFQEIVHSLIPQAGQLIHPLLQARTIQKEAVFVIGTDKGLCGPLNTNLLREIIKHHSPNHVYVSMGKKVRNYLSTLKGSKGENLLWADFELKDNLSFREAKRIGQFLIEKYLNKEIDAISIAYSHFVNPLIQKPIYRRIAPLSEVELMKKEEKKEQHSAESFIPFNFEPSPEELLNNILPFYVHWEIYHSILDNLASEHSARMVAMKSATENAKSLLQDLSLEYNKARQESITKEILEIATAQYAME</sequence>
<evidence type="ECO:0000256" key="10">
    <source>
        <dbReference type="HAMAP-Rule" id="MF_00815"/>
    </source>
</evidence>
<dbReference type="GO" id="GO:0005524">
    <property type="term" value="F:ATP binding"/>
    <property type="evidence" value="ECO:0007669"/>
    <property type="project" value="UniProtKB-UniRule"/>
</dbReference>
<keyword evidence="12" id="KW-1185">Reference proteome</keyword>
<gene>
    <name evidence="10" type="primary">atpG</name>
    <name evidence="11" type="ORF">A7Q10_06675</name>
</gene>
<keyword evidence="5 10" id="KW-0375">Hydrogen ion transport</keyword>
<accession>A0A4Y8PDC4</accession>
<dbReference type="SUPFAM" id="SSF52943">
    <property type="entry name" value="ATP synthase (F1-ATPase), gamma subunit"/>
    <property type="match status" value="1"/>
</dbReference>
<dbReference type="InterPro" id="IPR000131">
    <property type="entry name" value="ATP_synth_F1_gsu"/>
</dbReference>
<dbReference type="PRINTS" id="PR00126">
    <property type="entry name" value="ATPASEGAMMA"/>
</dbReference>
<keyword evidence="9 10" id="KW-0066">ATP synthesis</keyword>
<dbReference type="Gene3D" id="1.10.287.80">
    <property type="entry name" value="ATP synthase, gamma subunit, helix hairpin domain"/>
    <property type="match status" value="1"/>
</dbReference>
<dbReference type="PANTHER" id="PTHR11693">
    <property type="entry name" value="ATP SYNTHASE GAMMA CHAIN"/>
    <property type="match status" value="1"/>
</dbReference>
<dbReference type="PANTHER" id="PTHR11693:SF22">
    <property type="entry name" value="ATP SYNTHASE SUBUNIT GAMMA, MITOCHONDRIAL"/>
    <property type="match status" value="1"/>
</dbReference>
<evidence type="ECO:0000256" key="8">
    <source>
        <dbReference type="ARBA" id="ARBA00023196"/>
    </source>
</evidence>
<dbReference type="OrthoDB" id="9812769at2"/>
<evidence type="ECO:0000313" key="11">
    <source>
        <dbReference type="EMBL" id="TFE69534.1"/>
    </source>
</evidence>
<dbReference type="GO" id="GO:0046933">
    <property type="term" value="F:proton-transporting ATP synthase activity, rotational mechanism"/>
    <property type="evidence" value="ECO:0007669"/>
    <property type="project" value="UniProtKB-UniRule"/>
</dbReference>
<name>A0A4Y8PDC4_9BACT</name>
<evidence type="ECO:0000256" key="3">
    <source>
        <dbReference type="ARBA" id="ARBA00007681"/>
    </source>
</evidence>
<evidence type="ECO:0000256" key="4">
    <source>
        <dbReference type="ARBA" id="ARBA00022448"/>
    </source>
</evidence>
<keyword evidence="10" id="KW-1003">Cell membrane</keyword>
<dbReference type="GO" id="GO:0045259">
    <property type="term" value="C:proton-transporting ATP synthase complex"/>
    <property type="evidence" value="ECO:0007669"/>
    <property type="project" value="UniProtKB-KW"/>
</dbReference>
<evidence type="ECO:0000256" key="2">
    <source>
        <dbReference type="ARBA" id="ARBA00004170"/>
    </source>
</evidence>